<protein>
    <submittedName>
        <fullName evidence="2">Uncharacterized protein</fullName>
    </submittedName>
</protein>
<evidence type="ECO:0000313" key="2">
    <source>
        <dbReference type="EMBL" id="KAF6812463.1"/>
    </source>
</evidence>
<feature type="compositionally biased region" description="Polar residues" evidence="1">
    <location>
        <begin position="511"/>
        <end position="529"/>
    </location>
</feature>
<dbReference type="AlphaFoldDB" id="A0A8H6MY31"/>
<feature type="region of interest" description="Disordered" evidence="1">
    <location>
        <begin position="187"/>
        <end position="212"/>
    </location>
</feature>
<gene>
    <name evidence="2" type="ORF">CSOJ01_05168</name>
</gene>
<keyword evidence="3" id="KW-1185">Reference proteome</keyword>
<evidence type="ECO:0000256" key="1">
    <source>
        <dbReference type="SAM" id="MobiDB-lite"/>
    </source>
</evidence>
<dbReference type="EMBL" id="WIGN01000063">
    <property type="protein sequence ID" value="KAF6812463.1"/>
    <property type="molecule type" value="Genomic_DNA"/>
</dbReference>
<reference evidence="2 3" key="1">
    <citation type="journal article" date="2020" name="Phytopathology">
        <title>Genome Sequence Resources of Colletotrichum truncatum, C. plurivorum, C. musicola, and C. sojae: Four Species Pathogenic to Soybean (Glycine max).</title>
        <authorList>
            <person name="Rogerio F."/>
            <person name="Boufleur T.R."/>
            <person name="Ciampi-Guillardi M."/>
            <person name="Sukno S.A."/>
            <person name="Thon M.R."/>
            <person name="Massola Junior N.S."/>
            <person name="Baroncelli R."/>
        </authorList>
    </citation>
    <scope>NUCLEOTIDE SEQUENCE [LARGE SCALE GENOMIC DNA]</scope>
    <source>
        <strain evidence="2 3">LFN0009</strain>
    </source>
</reference>
<feature type="compositionally biased region" description="Basic and acidic residues" evidence="1">
    <location>
        <begin position="187"/>
        <end position="198"/>
    </location>
</feature>
<sequence length="641" mass="71612">MESTLHPERRVQQSQLITSIEELQGALLAAQSDADAIETKIAYKDVKINGLKSERMSIVGPAHRYDAFIKAALQEKQMLRDSFDEARDKATVLSDKLNKKKAMLASIAPVESTMTPDPQDNESAAALLEVIATPWKDVFVTSDDGKTFVMPLMLQGVPTVPITEDGPYWEPSWLKFRDTINEEHLQLQHSQDEEERRQKLSHGPLSAEERAEFNSKDKRFRRSMNVAKVAKKWFCPGKTLHPNQMMAKRYLPDIGLCQPYNIYQVCNVMSRLNVLYERGEMAMQPIYFLLWRMSVVIERVPQTGIKSFSRSIVEEGHASMDPILRQAVLRAAQHTNTYNCYGNKRPNRKLVQLQPPTVPKQEDSAHPSTTPITTWDVSHLATILTEMSNTRSEEVLAPTKRLDTVATTNAGSEKMLSPTKRQDPAPLLGQKRKMSPGPSGQHTSVLAPGELSSIVGPPTKMRRQGFEIPLQHVSLERLAEAGEMAARAMQAWRDSVTAAQPAGHEDRDDSTQNGATQAEPSNDPKNSQHFEPGNNPKNSKHFEPDAHKMPERAATQGLQPFDLTTSAASQTGARRKNEGPMQLGTNEGESSAPSQERPDVEMNEARPVVKPSPFPKTGRTVSHGFIFEWLPCTEEEAMEGW</sequence>
<feature type="region of interest" description="Disordered" evidence="1">
    <location>
        <begin position="403"/>
        <end position="460"/>
    </location>
</feature>
<comment type="caution">
    <text evidence="2">The sequence shown here is derived from an EMBL/GenBank/DDBJ whole genome shotgun (WGS) entry which is preliminary data.</text>
</comment>
<proteinExistence type="predicted"/>
<feature type="region of interest" description="Disordered" evidence="1">
    <location>
        <begin position="566"/>
        <end position="617"/>
    </location>
</feature>
<dbReference type="Proteomes" id="UP000652219">
    <property type="component" value="Unassembled WGS sequence"/>
</dbReference>
<accession>A0A8H6MY31</accession>
<feature type="region of interest" description="Disordered" evidence="1">
    <location>
        <begin position="492"/>
        <end position="544"/>
    </location>
</feature>
<organism evidence="2 3">
    <name type="scientific">Colletotrichum sojae</name>
    <dbReference type="NCBI Taxonomy" id="2175907"/>
    <lineage>
        <taxon>Eukaryota</taxon>
        <taxon>Fungi</taxon>
        <taxon>Dikarya</taxon>
        <taxon>Ascomycota</taxon>
        <taxon>Pezizomycotina</taxon>
        <taxon>Sordariomycetes</taxon>
        <taxon>Hypocreomycetidae</taxon>
        <taxon>Glomerellales</taxon>
        <taxon>Glomerellaceae</taxon>
        <taxon>Colletotrichum</taxon>
        <taxon>Colletotrichum orchidearum species complex</taxon>
    </lineage>
</organism>
<feature type="compositionally biased region" description="Polar residues" evidence="1">
    <location>
        <begin position="583"/>
        <end position="594"/>
    </location>
</feature>
<name>A0A8H6MY31_9PEZI</name>
<evidence type="ECO:0000313" key="3">
    <source>
        <dbReference type="Proteomes" id="UP000652219"/>
    </source>
</evidence>